<evidence type="ECO:0000256" key="2">
    <source>
        <dbReference type="ARBA" id="ARBA00022670"/>
    </source>
</evidence>
<protein>
    <recommendedName>
        <fullName evidence="5">NlpC/P60 domain-containing protein</fullName>
    </recommendedName>
</protein>
<dbReference type="SUPFAM" id="SSF54001">
    <property type="entry name" value="Cysteine proteinases"/>
    <property type="match status" value="1"/>
</dbReference>
<comment type="caution">
    <text evidence="6">The sequence shown here is derived from an EMBL/GenBank/DDBJ whole genome shotgun (WGS) entry which is preliminary data.</text>
</comment>
<reference evidence="6 7" key="1">
    <citation type="submission" date="2017-02" db="EMBL/GenBank/DDBJ databases">
        <title>The new phylogeny of genus Mycobacterium.</title>
        <authorList>
            <person name="Tortoli E."/>
            <person name="Trovato A."/>
            <person name="Cirillo D.M."/>
        </authorList>
    </citation>
    <scope>NUCLEOTIDE SEQUENCE [LARGE SCALE GENOMIC DNA]</scope>
    <source>
        <strain evidence="6 7">DSM 45439</strain>
    </source>
</reference>
<keyword evidence="3" id="KW-0378">Hydrolase</keyword>
<dbReference type="PANTHER" id="PTHR47359:SF3">
    <property type="entry name" value="NLP_P60 DOMAIN-CONTAINING PROTEIN-RELATED"/>
    <property type="match status" value="1"/>
</dbReference>
<dbReference type="InterPro" id="IPR000064">
    <property type="entry name" value="NLP_P60_dom"/>
</dbReference>
<dbReference type="InterPro" id="IPR038765">
    <property type="entry name" value="Papain-like_cys_pep_sf"/>
</dbReference>
<evidence type="ECO:0000256" key="4">
    <source>
        <dbReference type="ARBA" id="ARBA00022807"/>
    </source>
</evidence>
<keyword evidence="7" id="KW-1185">Reference proteome</keyword>
<dbReference type="PANTHER" id="PTHR47359">
    <property type="entry name" value="PEPTIDOGLYCAN DL-ENDOPEPTIDASE CWLO"/>
    <property type="match status" value="1"/>
</dbReference>
<dbReference type="InterPro" id="IPR051794">
    <property type="entry name" value="PG_Endopeptidase_C40"/>
</dbReference>
<dbReference type="EMBL" id="MVHL01000115">
    <property type="protein sequence ID" value="ORA41848.1"/>
    <property type="molecule type" value="Genomic_DNA"/>
</dbReference>
<dbReference type="PROSITE" id="PS51935">
    <property type="entry name" value="NLPC_P60"/>
    <property type="match status" value="1"/>
</dbReference>
<evidence type="ECO:0000313" key="7">
    <source>
        <dbReference type="Proteomes" id="UP000192293"/>
    </source>
</evidence>
<name>A0ABX3S6G3_MYCBC</name>
<proteinExistence type="inferred from homology"/>
<sequence>MWGGGNANGPTGGGFDCSGLVQWATAQTSGHVLPRVTYDLFNLGTRINPADAQPGDLVYSEFSGRGPEHVQIALGGGQVVHAPQSGDVVRVAAMPRNVVVKRIFSS</sequence>
<evidence type="ECO:0000256" key="3">
    <source>
        <dbReference type="ARBA" id="ARBA00022801"/>
    </source>
</evidence>
<dbReference type="Proteomes" id="UP000192293">
    <property type="component" value="Unassembled WGS sequence"/>
</dbReference>
<comment type="similarity">
    <text evidence="1">Belongs to the peptidase C40 family.</text>
</comment>
<gene>
    <name evidence="6" type="ORF">BST19_27450</name>
</gene>
<dbReference type="Pfam" id="PF00877">
    <property type="entry name" value="NLPC_P60"/>
    <property type="match status" value="1"/>
</dbReference>
<evidence type="ECO:0000256" key="1">
    <source>
        <dbReference type="ARBA" id="ARBA00007074"/>
    </source>
</evidence>
<evidence type="ECO:0000313" key="6">
    <source>
        <dbReference type="EMBL" id="ORA41848.1"/>
    </source>
</evidence>
<evidence type="ECO:0000259" key="5">
    <source>
        <dbReference type="PROSITE" id="PS51935"/>
    </source>
</evidence>
<organism evidence="6 7">
    <name type="scientific">Mycobacterium bouchedurhonense</name>
    <dbReference type="NCBI Taxonomy" id="701041"/>
    <lineage>
        <taxon>Bacteria</taxon>
        <taxon>Bacillati</taxon>
        <taxon>Actinomycetota</taxon>
        <taxon>Actinomycetes</taxon>
        <taxon>Mycobacteriales</taxon>
        <taxon>Mycobacteriaceae</taxon>
        <taxon>Mycobacterium</taxon>
        <taxon>Mycobacterium avium complex (MAC)</taxon>
    </lineage>
</organism>
<feature type="domain" description="NlpC/P60" evidence="5">
    <location>
        <begin position="1"/>
        <end position="106"/>
    </location>
</feature>
<keyword evidence="2" id="KW-0645">Protease</keyword>
<keyword evidence="4" id="KW-0788">Thiol protease</keyword>
<dbReference type="Gene3D" id="3.90.1720.10">
    <property type="entry name" value="endopeptidase domain like (from Nostoc punctiforme)"/>
    <property type="match status" value="1"/>
</dbReference>
<accession>A0ABX3S6G3</accession>